<evidence type="ECO:0000256" key="5">
    <source>
        <dbReference type="ARBA" id="ARBA00034808"/>
    </source>
</evidence>
<dbReference type="OrthoDB" id="3260945at2759"/>
<protein>
    <recommendedName>
        <fullName evidence="5">DNA 3'-5' helicase</fullName>
        <ecNumber evidence="5">5.6.2.4</ecNumber>
    </recommendedName>
</protein>
<dbReference type="AlphaFoldDB" id="A0A4S8LXW7"/>
<dbReference type="Proteomes" id="UP000297245">
    <property type="component" value="Unassembled WGS sequence"/>
</dbReference>
<dbReference type="Gene3D" id="3.40.50.300">
    <property type="entry name" value="P-loop containing nucleotide triphosphate hydrolases"/>
    <property type="match status" value="1"/>
</dbReference>
<dbReference type="SMART" id="SM00487">
    <property type="entry name" value="DEXDc"/>
    <property type="match status" value="1"/>
</dbReference>
<proteinExistence type="inferred from homology"/>
<evidence type="ECO:0000259" key="6">
    <source>
        <dbReference type="PROSITE" id="PS51192"/>
    </source>
</evidence>
<dbReference type="PANTHER" id="PTHR13710:SF105">
    <property type="entry name" value="ATP-DEPENDENT DNA HELICASE Q1"/>
    <property type="match status" value="1"/>
</dbReference>
<dbReference type="GO" id="GO:0005737">
    <property type="term" value="C:cytoplasm"/>
    <property type="evidence" value="ECO:0007669"/>
    <property type="project" value="TreeGrafter"/>
</dbReference>
<evidence type="ECO:0000313" key="8">
    <source>
        <dbReference type="Proteomes" id="UP000297245"/>
    </source>
</evidence>
<gene>
    <name evidence="7" type="ORF">K435DRAFT_860573</name>
</gene>
<dbReference type="EC" id="5.6.2.4" evidence="5"/>
<evidence type="ECO:0000256" key="1">
    <source>
        <dbReference type="ARBA" id="ARBA00005446"/>
    </source>
</evidence>
<evidence type="ECO:0000313" key="7">
    <source>
        <dbReference type="EMBL" id="THU94380.1"/>
    </source>
</evidence>
<dbReference type="GO" id="GO:0009378">
    <property type="term" value="F:four-way junction helicase activity"/>
    <property type="evidence" value="ECO:0007669"/>
    <property type="project" value="TreeGrafter"/>
</dbReference>
<dbReference type="Pfam" id="PF00270">
    <property type="entry name" value="DEAD"/>
    <property type="match status" value="1"/>
</dbReference>
<dbReference type="PANTHER" id="PTHR13710">
    <property type="entry name" value="DNA HELICASE RECQ FAMILY MEMBER"/>
    <property type="match status" value="1"/>
</dbReference>
<evidence type="ECO:0000256" key="3">
    <source>
        <dbReference type="ARBA" id="ARBA00023235"/>
    </source>
</evidence>
<dbReference type="PROSITE" id="PS51192">
    <property type="entry name" value="HELICASE_ATP_BIND_1"/>
    <property type="match status" value="1"/>
</dbReference>
<feature type="domain" description="Helicase ATP-binding" evidence="6">
    <location>
        <begin position="39"/>
        <end position="220"/>
    </location>
</feature>
<organism evidence="7 8">
    <name type="scientific">Dendrothele bispora (strain CBS 962.96)</name>
    <dbReference type="NCBI Taxonomy" id="1314807"/>
    <lineage>
        <taxon>Eukaryota</taxon>
        <taxon>Fungi</taxon>
        <taxon>Dikarya</taxon>
        <taxon>Basidiomycota</taxon>
        <taxon>Agaricomycotina</taxon>
        <taxon>Agaricomycetes</taxon>
        <taxon>Agaricomycetidae</taxon>
        <taxon>Agaricales</taxon>
        <taxon>Agaricales incertae sedis</taxon>
        <taxon>Dendrothele</taxon>
    </lineage>
</organism>
<dbReference type="InterPro" id="IPR014001">
    <property type="entry name" value="Helicase_ATP-bd"/>
</dbReference>
<keyword evidence="3" id="KW-0413">Isomerase</keyword>
<name>A0A4S8LXW7_DENBC</name>
<dbReference type="GO" id="GO:0003677">
    <property type="term" value="F:DNA binding"/>
    <property type="evidence" value="ECO:0007669"/>
    <property type="project" value="UniProtKB-KW"/>
</dbReference>
<sequence length="253" mass="28550">MPPGALFLSDVGRQTLQNIVKTLIPQWRDGFHTFQLDSIPLILDNQDIFCITATGEGKSALFAIPILVHKEIFKNRISYPEFLDPIRQESVGIVVTPTKGLSNNIVKELQDQFRITAFAYTCENIAEKAWAGLNVDKEIADCQYEIICVDPEHLRAPSWIKISDSPKFRKNVIFCCAEEAHVIDEWGLDFRPHFRHIGSFFRGWLPSMKSIFAITATMQPGSPFESVCLSLGFSGPKFHLRAIEKEESTATCT</sequence>
<reference evidence="7 8" key="1">
    <citation type="journal article" date="2019" name="Nat. Ecol. Evol.">
        <title>Megaphylogeny resolves global patterns of mushroom evolution.</title>
        <authorList>
            <person name="Varga T."/>
            <person name="Krizsan K."/>
            <person name="Foldi C."/>
            <person name="Dima B."/>
            <person name="Sanchez-Garcia M."/>
            <person name="Sanchez-Ramirez S."/>
            <person name="Szollosi G.J."/>
            <person name="Szarkandi J.G."/>
            <person name="Papp V."/>
            <person name="Albert L."/>
            <person name="Andreopoulos W."/>
            <person name="Angelini C."/>
            <person name="Antonin V."/>
            <person name="Barry K.W."/>
            <person name="Bougher N.L."/>
            <person name="Buchanan P."/>
            <person name="Buyck B."/>
            <person name="Bense V."/>
            <person name="Catcheside P."/>
            <person name="Chovatia M."/>
            <person name="Cooper J."/>
            <person name="Damon W."/>
            <person name="Desjardin D."/>
            <person name="Finy P."/>
            <person name="Geml J."/>
            <person name="Haridas S."/>
            <person name="Hughes K."/>
            <person name="Justo A."/>
            <person name="Karasinski D."/>
            <person name="Kautmanova I."/>
            <person name="Kiss B."/>
            <person name="Kocsube S."/>
            <person name="Kotiranta H."/>
            <person name="LaButti K.M."/>
            <person name="Lechner B.E."/>
            <person name="Liimatainen K."/>
            <person name="Lipzen A."/>
            <person name="Lukacs Z."/>
            <person name="Mihaltcheva S."/>
            <person name="Morgado L.N."/>
            <person name="Niskanen T."/>
            <person name="Noordeloos M.E."/>
            <person name="Ohm R.A."/>
            <person name="Ortiz-Santana B."/>
            <person name="Ovrebo C."/>
            <person name="Racz N."/>
            <person name="Riley R."/>
            <person name="Savchenko A."/>
            <person name="Shiryaev A."/>
            <person name="Soop K."/>
            <person name="Spirin V."/>
            <person name="Szebenyi C."/>
            <person name="Tomsovsky M."/>
            <person name="Tulloss R.E."/>
            <person name="Uehling J."/>
            <person name="Grigoriev I.V."/>
            <person name="Vagvolgyi C."/>
            <person name="Papp T."/>
            <person name="Martin F.M."/>
            <person name="Miettinen O."/>
            <person name="Hibbett D.S."/>
            <person name="Nagy L.G."/>
        </authorList>
    </citation>
    <scope>NUCLEOTIDE SEQUENCE [LARGE SCALE GENOMIC DNA]</scope>
    <source>
        <strain evidence="7 8">CBS 962.96</strain>
    </source>
</reference>
<dbReference type="GO" id="GO:0005524">
    <property type="term" value="F:ATP binding"/>
    <property type="evidence" value="ECO:0007669"/>
    <property type="project" value="InterPro"/>
</dbReference>
<evidence type="ECO:0000256" key="2">
    <source>
        <dbReference type="ARBA" id="ARBA00023125"/>
    </source>
</evidence>
<dbReference type="GO" id="GO:0005694">
    <property type="term" value="C:chromosome"/>
    <property type="evidence" value="ECO:0007669"/>
    <property type="project" value="TreeGrafter"/>
</dbReference>
<dbReference type="EMBL" id="ML179225">
    <property type="protein sequence ID" value="THU94380.1"/>
    <property type="molecule type" value="Genomic_DNA"/>
</dbReference>
<dbReference type="SUPFAM" id="SSF52540">
    <property type="entry name" value="P-loop containing nucleoside triphosphate hydrolases"/>
    <property type="match status" value="1"/>
</dbReference>
<dbReference type="GO" id="GO:0000724">
    <property type="term" value="P:double-strand break repair via homologous recombination"/>
    <property type="evidence" value="ECO:0007669"/>
    <property type="project" value="TreeGrafter"/>
</dbReference>
<keyword evidence="8" id="KW-1185">Reference proteome</keyword>
<keyword evidence="2" id="KW-0238">DNA-binding</keyword>
<dbReference type="InterPro" id="IPR027417">
    <property type="entry name" value="P-loop_NTPase"/>
</dbReference>
<dbReference type="GO" id="GO:0043138">
    <property type="term" value="F:3'-5' DNA helicase activity"/>
    <property type="evidence" value="ECO:0007669"/>
    <property type="project" value="UniProtKB-EC"/>
</dbReference>
<accession>A0A4S8LXW7</accession>
<evidence type="ECO:0000256" key="4">
    <source>
        <dbReference type="ARBA" id="ARBA00034617"/>
    </source>
</evidence>
<comment type="catalytic activity">
    <reaction evidence="4">
        <text>Couples ATP hydrolysis with the unwinding of duplex DNA by translocating in the 3'-5' direction.</text>
        <dbReference type="EC" id="5.6.2.4"/>
    </reaction>
</comment>
<dbReference type="InterPro" id="IPR011545">
    <property type="entry name" value="DEAD/DEAH_box_helicase_dom"/>
</dbReference>
<comment type="similarity">
    <text evidence="1">Belongs to the helicase family. RecQ subfamily.</text>
</comment>